<gene>
    <name evidence="1" type="ORF">FA95DRAFT_1564397</name>
</gene>
<sequence>MLSLSLTLLTICSSVAGHSTSKPLFAELSFDGFSSVTLATQFDRLDDLLYLSSTPFAIDELAQVAASAQHFIFLVNSSEDANFNERWLQDMMSLVVHDVEDIVADVSDLSKSVYAFGERVLRAGEELERAIQKKSDMTCGRLFSFLQPYSPFQLFSRRCDYRRQADHAFVILAQTLQWSSRDLLDRIPILNTSLTNLAAFVGSISHDVGSSIPTLAIPPPSNDSSIFPEFRLRNLPDLVRMKHHVLTTSWFANRIYLDIIDLVMAPIPLAGTHMYAAEEHAVVAGLELVKGRLGTGGPTVFRARPA</sequence>
<proteinExistence type="predicted"/>
<accession>A0ACB8REE0</accession>
<dbReference type="EMBL" id="MU276069">
    <property type="protein sequence ID" value="KAI0042380.1"/>
    <property type="molecule type" value="Genomic_DNA"/>
</dbReference>
<reference evidence="1" key="1">
    <citation type="submission" date="2021-02" db="EMBL/GenBank/DDBJ databases">
        <authorList>
            <consortium name="DOE Joint Genome Institute"/>
            <person name="Ahrendt S."/>
            <person name="Looney B.P."/>
            <person name="Miyauchi S."/>
            <person name="Morin E."/>
            <person name="Drula E."/>
            <person name="Courty P.E."/>
            <person name="Chicoki N."/>
            <person name="Fauchery L."/>
            <person name="Kohler A."/>
            <person name="Kuo A."/>
            <person name="Labutti K."/>
            <person name="Pangilinan J."/>
            <person name="Lipzen A."/>
            <person name="Riley R."/>
            <person name="Andreopoulos W."/>
            <person name="He G."/>
            <person name="Johnson J."/>
            <person name="Barry K.W."/>
            <person name="Grigoriev I.V."/>
            <person name="Nagy L."/>
            <person name="Hibbett D."/>
            <person name="Henrissat B."/>
            <person name="Matheny P.B."/>
            <person name="Labbe J."/>
            <person name="Martin F."/>
        </authorList>
    </citation>
    <scope>NUCLEOTIDE SEQUENCE</scope>
    <source>
        <strain evidence="1">FP105234-sp</strain>
    </source>
</reference>
<dbReference type="Proteomes" id="UP000814033">
    <property type="component" value="Unassembled WGS sequence"/>
</dbReference>
<organism evidence="1 2">
    <name type="scientific">Auriscalpium vulgare</name>
    <dbReference type="NCBI Taxonomy" id="40419"/>
    <lineage>
        <taxon>Eukaryota</taxon>
        <taxon>Fungi</taxon>
        <taxon>Dikarya</taxon>
        <taxon>Basidiomycota</taxon>
        <taxon>Agaricomycotina</taxon>
        <taxon>Agaricomycetes</taxon>
        <taxon>Russulales</taxon>
        <taxon>Auriscalpiaceae</taxon>
        <taxon>Auriscalpium</taxon>
    </lineage>
</organism>
<evidence type="ECO:0000313" key="2">
    <source>
        <dbReference type="Proteomes" id="UP000814033"/>
    </source>
</evidence>
<name>A0ACB8REE0_9AGAM</name>
<evidence type="ECO:0000313" key="1">
    <source>
        <dbReference type="EMBL" id="KAI0042380.1"/>
    </source>
</evidence>
<protein>
    <submittedName>
        <fullName evidence="1">Uncharacterized protein</fullName>
    </submittedName>
</protein>
<keyword evidence="2" id="KW-1185">Reference proteome</keyword>
<reference evidence="1" key="2">
    <citation type="journal article" date="2022" name="New Phytol.">
        <title>Evolutionary transition to the ectomycorrhizal habit in the genomes of a hyperdiverse lineage of mushroom-forming fungi.</title>
        <authorList>
            <person name="Looney B."/>
            <person name="Miyauchi S."/>
            <person name="Morin E."/>
            <person name="Drula E."/>
            <person name="Courty P.E."/>
            <person name="Kohler A."/>
            <person name="Kuo A."/>
            <person name="LaButti K."/>
            <person name="Pangilinan J."/>
            <person name="Lipzen A."/>
            <person name="Riley R."/>
            <person name="Andreopoulos W."/>
            <person name="He G."/>
            <person name="Johnson J."/>
            <person name="Nolan M."/>
            <person name="Tritt A."/>
            <person name="Barry K.W."/>
            <person name="Grigoriev I.V."/>
            <person name="Nagy L.G."/>
            <person name="Hibbett D."/>
            <person name="Henrissat B."/>
            <person name="Matheny P.B."/>
            <person name="Labbe J."/>
            <person name="Martin F.M."/>
        </authorList>
    </citation>
    <scope>NUCLEOTIDE SEQUENCE</scope>
    <source>
        <strain evidence="1">FP105234-sp</strain>
    </source>
</reference>
<comment type="caution">
    <text evidence="1">The sequence shown here is derived from an EMBL/GenBank/DDBJ whole genome shotgun (WGS) entry which is preliminary data.</text>
</comment>